<dbReference type="CDD" id="cd00211">
    <property type="entry name" value="PTS_IIA_fru"/>
    <property type="match status" value="1"/>
</dbReference>
<reference evidence="2 3" key="1">
    <citation type="submission" date="2019-03" db="EMBL/GenBank/DDBJ databases">
        <title>Paracraurococcus aquatilis NE82 genome sequence.</title>
        <authorList>
            <person name="Zhao Y."/>
            <person name="Du Z."/>
        </authorList>
    </citation>
    <scope>NUCLEOTIDE SEQUENCE [LARGE SCALE GENOMIC DNA]</scope>
    <source>
        <strain evidence="2 3">NE82</strain>
    </source>
</reference>
<dbReference type="Pfam" id="PF00359">
    <property type="entry name" value="PTS_EIIA_2"/>
    <property type="match status" value="1"/>
</dbReference>
<dbReference type="GO" id="GO:0030295">
    <property type="term" value="F:protein kinase activator activity"/>
    <property type="evidence" value="ECO:0007669"/>
    <property type="project" value="TreeGrafter"/>
</dbReference>
<dbReference type="SUPFAM" id="SSF55804">
    <property type="entry name" value="Phoshotransferase/anion transport protein"/>
    <property type="match status" value="1"/>
</dbReference>
<dbReference type="PROSITE" id="PS51094">
    <property type="entry name" value="PTS_EIIA_TYPE_2"/>
    <property type="match status" value="1"/>
</dbReference>
<dbReference type="RefSeq" id="WP_132290926.1">
    <property type="nucleotide sequence ID" value="NZ_SKBM01000014.1"/>
</dbReference>
<organism evidence="2 3">
    <name type="scientific">Roseicella aquatilis</name>
    <dbReference type="NCBI Taxonomy" id="2527868"/>
    <lineage>
        <taxon>Bacteria</taxon>
        <taxon>Pseudomonadati</taxon>
        <taxon>Pseudomonadota</taxon>
        <taxon>Alphaproteobacteria</taxon>
        <taxon>Acetobacterales</taxon>
        <taxon>Roseomonadaceae</taxon>
        <taxon>Roseicella</taxon>
    </lineage>
</organism>
<proteinExistence type="predicted"/>
<keyword evidence="2" id="KW-0762">Sugar transport</keyword>
<dbReference type="AlphaFoldDB" id="A0A4R4DGP4"/>
<dbReference type="PANTHER" id="PTHR47738:SF1">
    <property type="entry name" value="NITROGEN REGULATORY PROTEIN"/>
    <property type="match status" value="1"/>
</dbReference>
<dbReference type="InterPro" id="IPR016152">
    <property type="entry name" value="PTrfase/Anion_transptr"/>
</dbReference>
<evidence type="ECO:0000313" key="2">
    <source>
        <dbReference type="EMBL" id="TCZ59671.1"/>
    </source>
</evidence>
<dbReference type="EMBL" id="SKBM01000014">
    <property type="protein sequence ID" value="TCZ59671.1"/>
    <property type="molecule type" value="Genomic_DNA"/>
</dbReference>
<dbReference type="Proteomes" id="UP000295023">
    <property type="component" value="Unassembled WGS sequence"/>
</dbReference>
<dbReference type="PROSITE" id="PS00372">
    <property type="entry name" value="PTS_EIIA_TYPE_2_HIS"/>
    <property type="match status" value="1"/>
</dbReference>
<dbReference type="Gene3D" id="3.40.930.10">
    <property type="entry name" value="Mannitol-specific EII, Chain A"/>
    <property type="match status" value="1"/>
</dbReference>
<keyword evidence="2" id="KW-0813">Transport</keyword>
<dbReference type="InterPro" id="IPR002178">
    <property type="entry name" value="PTS_EIIA_type-2_dom"/>
</dbReference>
<evidence type="ECO:0000313" key="3">
    <source>
        <dbReference type="Proteomes" id="UP000295023"/>
    </source>
</evidence>
<sequence>MKSTSHLSVADVILDLDASSKRTVLDRLAHEAAQRLGRPQAEILGALQARETLGSTALGRGIALPHARLAGDDPPLMLFARLRRPIDYEARDEEPVDVVILVLWPEASPEGFLPALAETCRAVREPQVLRRLRMAASAEEVVALLDHYGRPAAPDRAESS</sequence>
<name>A0A4R4DGP4_9PROT</name>
<dbReference type="OrthoDB" id="95460at2"/>
<gene>
    <name evidence="2" type="ORF">EXY23_15215</name>
</gene>
<comment type="caution">
    <text evidence="2">The sequence shown here is derived from an EMBL/GenBank/DDBJ whole genome shotgun (WGS) entry which is preliminary data.</text>
</comment>
<accession>A0A4R4DGP4</accession>
<feature type="domain" description="PTS EIIA type-2" evidence="1">
    <location>
        <begin position="5"/>
        <end position="148"/>
    </location>
</feature>
<protein>
    <submittedName>
        <fullName evidence="2">PTS sugar transporter subunit IIA</fullName>
    </submittedName>
</protein>
<dbReference type="InterPro" id="IPR051541">
    <property type="entry name" value="PTS_SugarTrans_NitroReg"/>
</dbReference>
<evidence type="ECO:0000259" key="1">
    <source>
        <dbReference type="PROSITE" id="PS51094"/>
    </source>
</evidence>
<keyword evidence="3" id="KW-1185">Reference proteome</keyword>
<dbReference type="PANTHER" id="PTHR47738">
    <property type="entry name" value="PTS SYSTEM FRUCTOSE-LIKE EIIA COMPONENT-RELATED"/>
    <property type="match status" value="1"/>
</dbReference>